<gene>
    <name evidence="5" type="primary">rlmH</name>
    <name evidence="6" type="ORF">SAMN03097708_00498</name>
</gene>
<evidence type="ECO:0000313" key="6">
    <source>
        <dbReference type="EMBL" id="SCZ50784.1"/>
    </source>
</evidence>
<comment type="subcellular location">
    <subcellularLocation>
        <location evidence="5">Cytoplasm</location>
    </subcellularLocation>
</comment>
<feature type="binding site" evidence="5">
    <location>
        <begin position="123"/>
        <end position="128"/>
    </location>
    <ligand>
        <name>S-adenosyl-L-methionine</name>
        <dbReference type="ChEBI" id="CHEBI:59789"/>
    </ligand>
</feature>
<reference evidence="6 7" key="1">
    <citation type="submission" date="2016-10" db="EMBL/GenBank/DDBJ databases">
        <authorList>
            <person name="de Groot N.N."/>
        </authorList>
    </citation>
    <scope>NUCLEOTIDE SEQUENCE [LARGE SCALE GENOMIC DNA]</scope>
    <source>
        <strain evidence="6 7">HLD2</strain>
    </source>
</reference>
<comment type="subunit">
    <text evidence="5">Homodimer.</text>
</comment>
<organism evidence="6 7">
    <name type="scientific">Thiohalomonas denitrificans</name>
    <dbReference type="NCBI Taxonomy" id="415747"/>
    <lineage>
        <taxon>Bacteria</taxon>
        <taxon>Pseudomonadati</taxon>
        <taxon>Pseudomonadota</taxon>
        <taxon>Gammaproteobacteria</taxon>
        <taxon>Thiohalomonadales</taxon>
        <taxon>Thiohalomonadaceae</taxon>
        <taxon>Thiohalomonas</taxon>
    </lineage>
</organism>
<evidence type="ECO:0000256" key="1">
    <source>
        <dbReference type="ARBA" id="ARBA00022603"/>
    </source>
</evidence>
<dbReference type="GO" id="GO:0005737">
    <property type="term" value="C:cytoplasm"/>
    <property type="evidence" value="ECO:0007669"/>
    <property type="project" value="UniProtKB-SubCell"/>
</dbReference>
<accession>A0A1G5PMK7</accession>
<dbReference type="PANTHER" id="PTHR33603">
    <property type="entry name" value="METHYLTRANSFERASE"/>
    <property type="match status" value="1"/>
</dbReference>
<comment type="similarity">
    <text evidence="4 5">Belongs to the RNA methyltransferase RlmH family.</text>
</comment>
<dbReference type="OrthoDB" id="9806643at2"/>
<comment type="catalytic activity">
    <reaction evidence="5">
        <text>pseudouridine(1915) in 23S rRNA + S-adenosyl-L-methionine = N(3)-methylpseudouridine(1915) in 23S rRNA + S-adenosyl-L-homocysteine + H(+)</text>
        <dbReference type="Rhea" id="RHEA:42752"/>
        <dbReference type="Rhea" id="RHEA-COMP:10221"/>
        <dbReference type="Rhea" id="RHEA-COMP:10222"/>
        <dbReference type="ChEBI" id="CHEBI:15378"/>
        <dbReference type="ChEBI" id="CHEBI:57856"/>
        <dbReference type="ChEBI" id="CHEBI:59789"/>
        <dbReference type="ChEBI" id="CHEBI:65314"/>
        <dbReference type="ChEBI" id="CHEBI:74486"/>
        <dbReference type="EC" id="2.1.1.177"/>
    </reaction>
</comment>
<dbReference type="InterPro" id="IPR003742">
    <property type="entry name" value="RlmH-like"/>
</dbReference>
<keyword evidence="5" id="KW-0698">rRNA processing</keyword>
<dbReference type="PANTHER" id="PTHR33603:SF1">
    <property type="entry name" value="RIBOSOMAL RNA LARGE SUBUNIT METHYLTRANSFERASE H"/>
    <property type="match status" value="1"/>
</dbReference>
<dbReference type="EC" id="2.1.1.177" evidence="5"/>
<dbReference type="GO" id="GO:0070038">
    <property type="term" value="F:rRNA (pseudouridine-N3-)-methyltransferase activity"/>
    <property type="evidence" value="ECO:0007669"/>
    <property type="project" value="UniProtKB-UniRule"/>
</dbReference>
<dbReference type="InterPro" id="IPR029026">
    <property type="entry name" value="tRNA_m1G_MTases_N"/>
</dbReference>
<dbReference type="STRING" id="415747.SAMN03097708_00498"/>
<keyword evidence="5" id="KW-0963">Cytoplasm</keyword>
<dbReference type="Gene3D" id="3.40.1280.10">
    <property type="match status" value="1"/>
</dbReference>
<sequence length="155" mass="17543">MRIHLIAAGTRMPGWVEEGFREYARRLPGECALQLTEIPLGKRTKNADIDRLRRHEGERMAAAIPKGALTVALEVTGRPWSTEQLSERLAQWLAEGRDMALLIGGPEGLDPEVSRRAEQQWSLSPLTLPHPLVRVVVAEQLYRAWTLLKGHPYHR</sequence>
<keyword evidence="1 5" id="KW-0489">Methyltransferase</keyword>
<feature type="binding site" evidence="5">
    <location>
        <position position="104"/>
    </location>
    <ligand>
        <name>S-adenosyl-L-methionine</name>
        <dbReference type="ChEBI" id="CHEBI:59789"/>
    </ligand>
</feature>
<evidence type="ECO:0000256" key="2">
    <source>
        <dbReference type="ARBA" id="ARBA00022679"/>
    </source>
</evidence>
<dbReference type="Proteomes" id="UP000199648">
    <property type="component" value="Unassembled WGS sequence"/>
</dbReference>
<dbReference type="SUPFAM" id="SSF75217">
    <property type="entry name" value="alpha/beta knot"/>
    <property type="match status" value="1"/>
</dbReference>
<evidence type="ECO:0000256" key="3">
    <source>
        <dbReference type="ARBA" id="ARBA00022691"/>
    </source>
</evidence>
<evidence type="ECO:0000313" key="7">
    <source>
        <dbReference type="Proteomes" id="UP000199648"/>
    </source>
</evidence>
<dbReference type="EMBL" id="FMWD01000001">
    <property type="protein sequence ID" value="SCZ50784.1"/>
    <property type="molecule type" value="Genomic_DNA"/>
</dbReference>
<dbReference type="PIRSF" id="PIRSF004505">
    <property type="entry name" value="MT_bac"/>
    <property type="match status" value="1"/>
</dbReference>
<dbReference type="HAMAP" id="MF_00658">
    <property type="entry name" value="23SrRNA_methyltr_H"/>
    <property type="match status" value="1"/>
</dbReference>
<comment type="function">
    <text evidence="5">Specifically methylates the pseudouridine at position 1915 (m3Psi1915) in 23S rRNA.</text>
</comment>
<dbReference type="AlphaFoldDB" id="A0A1G5PMK7"/>
<keyword evidence="3 5" id="KW-0949">S-adenosyl-L-methionine</keyword>
<dbReference type="RefSeq" id="WP_092992229.1">
    <property type="nucleotide sequence ID" value="NZ_FMWD01000001.1"/>
</dbReference>
<dbReference type="NCBIfam" id="TIGR00246">
    <property type="entry name" value="tRNA_RlmH_YbeA"/>
    <property type="match status" value="1"/>
</dbReference>
<dbReference type="InterPro" id="IPR029028">
    <property type="entry name" value="Alpha/beta_knot_MTases"/>
</dbReference>
<protein>
    <recommendedName>
        <fullName evidence="5">Ribosomal RNA large subunit methyltransferase H</fullName>
        <ecNumber evidence="5">2.1.1.177</ecNumber>
    </recommendedName>
    <alternativeName>
        <fullName evidence="5">23S rRNA (pseudouridine1915-N3)-methyltransferase</fullName>
    </alternativeName>
    <alternativeName>
        <fullName evidence="5">23S rRNA m3Psi1915 methyltransferase</fullName>
    </alternativeName>
    <alternativeName>
        <fullName evidence="5">rRNA (pseudouridine-N3-)-methyltransferase RlmH</fullName>
    </alternativeName>
</protein>
<proteinExistence type="inferred from homology"/>
<dbReference type="CDD" id="cd18081">
    <property type="entry name" value="RlmH-like"/>
    <property type="match status" value="1"/>
</dbReference>
<evidence type="ECO:0000256" key="4">
    <source>
        <dbReference type="ARBA" id="ARBA00038303"/>
    </source>
</evidence>
<evidence type="ECO:0000256" key="5">
    <source>
        <dbReference type="HAMAP-Rule" id="MF_00658"/>
    </source>
</evidence>
<feature type="binding site" evidence="5">
    <location>
        <position position="73"/>
    </location>
    <ligand>
        <name>S-adenosyl-L-methionine</name>
        <dbReference type="ChEBI" id="CHEBI:59789"/>
    </ligand>
</feature>
<keyword evidence="2 5" id="KW-0808">Transferase</keyword>
<dbReference type="Pfam" id="PF02590">
    <property type="entry name" value="SPOUT_MTase"/>
    <property type="match status" value="1"/>
</dbReference>
<name>A0A1G5PMK7_9GAMM</name>
<dbReference type="NCBIfam" id="NF000986">
    <property type="entry name" value="PRK00103.1-4"/>
    <property type="match status" value="1"/>
</dbReference>
<keyword evidence="7" id="KW-1185">Reference proteome</keyword>